<dbReference type="EMBL" id="MLFT02000002">
    <property type="protein sequence ID" value="PHT55487.1"/>
    <property type="molecule type" value="Genomic_DNA"/>
</dbReference>
<dbReference type="Proteomes" id="UP000224567">
    <property type="component" value="Unassembled WGS sequence"/>
</dbReference>
<proteinExistence type="predicted"/>
<comment type="caution">
    <text evidence="2">The sequence shown here is derived from an EMBL/GenBank/DDBJ whole genome shotgun (WGS) entry which is preliminary data.</text>
</comment>
<dbReference type="SUPFAM" id="SSF54695">
    <property type="entry name" value="POZ domain"/>
    <property type="match status" value="1"/>
</dbReference>
<protein>
    <submittedName>
        <fullName evidence="2">BTB/POZ domain-containing protein</fullName>
    </submittedName>
</protein>
<dbReference type="Gene3D" id="3.30.710.10">
    <property type="entry name" value="Potassium Channel Kv1.1, Chain A"/>
    <property type="match status" value="1"/>
</dbReference>
<evidence type="ECO:0000256" key="1">
    <source>
        <dbReference type="ARBA" id="ARBA00004906"/>
    </source>
</evidence>
<dbReference type="AlphaFoldDB" id="A0A2G2XDC3"/>
<dbReference type="InterPro" id="IPR043454">
    <property type="entry name" value="NPH3/RPT2-like"/>
</dbReference>
<dbReference type="InterPro" id="IPR011333">
    <property type="entry name" value="SKP1/BTB/POZ_sf"/>
</dbReference>
<keyword evidence="3" id="KW-1185">Reference proteome</keyword>
<dbReference type="OrthoDB" id="1746010at2759"/>
<organism evidence="2 3">
    <name type="scientific">Capsicum baccatum</name>
    <name type="common">Peruvian pepper</name>
    <dbReference type="NCBI Taxonomy" id="33114"/>
    <lineage>
        <taxon>Eukaryota</taxon>
        <taxon>Viridiplantae</taxon>
        <taxon>Streptophyta</taxon>
        <taxon>Embryophyta</taxon>
        <taxon>Tracheophyta</taxon>
        <taxon>Spermatophyta</taxon>
        <taxon>Magnoliopsida</taxon>
        <taxon>eudicotyledons</taxon>
        <taxon>Gunneridae</taxon>
        <taxon>Pentapetalae</taxon>
        <taxon>asterids</taxon>
        <taxon>lamiids</taxon>
        <taxon>Solanales</taxon>
        <taxon>Solanaceae</taxon>
        <taxon>Solanoideae</taxon>
        <taxon>Capsiceae</taxon>
        <taxon>Capsicum</taxon>
    </lineage>
</organism>
<evidence type="ECO:0000313" key="3">
    <source>
        <dbReference type="Proteomes" id="UP000224567"/>
    </source>
</evidence>
<comment type="pathway">
    <text evidence="1">Protein modification; protein ubiquitination.</text>
</comment>
<sequence length="126" mass="14492">MLSEELRFHRLNLDSFKTPYIQHCILEMPISDNSSDLTIEVRSASFALYKFPPVSRSGRTRKLLLEAKDTKVSRINLTGLPGRSDAFELAAKFCYGVNIEITISNITLLRCADRFMERTEDIFEKK</sequence>
<gene>
    <name evidence="2" type="ORF">CQW23_03973</name>
</gene>
<evidence type="ECO:0000313" key="2">
    <source>
        <dbReference type="EMBL" id="PHT55487.1"/>
    </source>
</evidence>
<reference evidence="2 3" key="1">
    <citation type="journal article" date="2017" name="Genome Biol.">
        <title>New reference genome sequences of hot pepper reveal the massive evolution of plant disease-resistance genes by retroduplication.</title>
        <authorList>
            <person name="Kim S."/>
            <person name="Park J."/>
            <person name="Yeom S.I."/>
            <person name="Kim Y.M."/>
            <person name="Seo E."/>
            <person name="Kim K.T."/>
            <person name="Kim M.S."/>
            <person name="Lee J.M."/>
            <person name="Cheong K."/>
            <person name="Shin H.S."/>
            <person name="Kim S.B."/>
            <person name="Han K."/>
            <person name="Lee J."/>
            <person name="Park M."/>
            <person name="Lee H.A."/>
            <person name="Lee H.Y."/>
            <person name="Lee Y."/>
            <person name="Oh S."/>
            <person name="Lee J.H."/>
            <person name="Choi E."/>
            <person name="Choi E."/>
            <person name="Lee S.E."/>
            <person name="Jeon J."/>
            <person name="Kim H."/>
            <person name="Choi G."/>
            <person name="Song H."/>
            <person name="Lee J."/>
            <person name="Lee S.C."/>
            <person name="Kwon J.K."/>
            <person name="Lee H.Y."/>
            <person name="Koo N."/>
            <person name="Hong Y."/>
            <person name="Kim R.W."/>
            <person name="Kang W.H."/>
            <person name="Huh J.H."/>
            <person name="Kang B.C."/>
            <person name="Yang T.J."/>
            <person name="Lee Y.H."/>
            <person name="Bennetzen J.L."/>
            <person name="Choi D."/>
        </authorList>
    </citation>
    <scope>NUCLEOTIDE SEQUENCE [LARGE SCALE GENOMIC DNA]</scope>
    <source>
        <strain evidence="3">cv. PBC81</strain>
    </source>
</reference>
<dbReference type="PANTHER" id="PTHR32370">
    <property type="entry name" value="OS12G0117600 PROTEIN"/>
    <property type="match status" value="1"/>
</dbReference>
<name>A0A2G2XDC3_CAPBA</name>
<accession>A0A2G2XDC3</accession>
<reference evidence="3" key="2">
    <citation type="journal article" date="2017" name="J. Anim. Genet.">
        <title>Multiple reference genome sequences of hot pepper reveal the massive evolution of plant disease resistance genes by retroduplication.</title>
        <authorList>
            <person name="Kim S."/>
            <person name="Park J."/>
            <person name="Yeom S.-I."/>
            <person name="Kim Y.-M."/>
            <person name="Seo E."/>
            <person name="Kim K.-T."/>
            <person name="Kim M.-S."/>
            <person name="Lee J.M."/>
            <person name="Cheong K."/>
            <person name="Shin H.-S."/>
            <person name="Kim S.-B."/>
            <person name="Han K."/>
            <person name="Lee J."/>
            <person name="Park M."/>
            <person name="Lee H.-A."/>
            <person name="Lee H.-Y."/>
            <person name="Lee Y."/>
            <person name="Oh S."/>
            <person name="Lee J.H."/>
            <person name="Choi E."/>
            <person name="Choi E."/>
            <person name="Lee S.E."/>
            <person name="Jeon J."/>
            <person name="Kim H."/>
            <person name="Choi G."/>
            <person name="Song H."/>
            <person name="Lee J."/>
            <person name="Lee S.-C."/>
            <person name="Kwon J.-K."/>
            <person name="Lee H.-Y."/>
            <person name="Koo N."/>
            <person name="Hong Y."/>
            <person name="Kim R.W."/>
            <person name="Kang W.-H."/>
            <person name="Huh J.H."/>
            <person name="Kang B.-C."/>
            <person name="Yang T.-J."/>
            <person name="Lee Y.-H."/>
            <person name="Bennetzen J.L."/>
            <person name="Choi D."/>
        </authorList>
    </citation>
    <scope>NUCLEOTIDE SEQUENCE [LARGE SCALE GENOMIC DNA]</scope>
    <source>
        <strain evidence="3">cv. PBC81</strain>
    </source>
</reference>